<dbReference type="GO" id="GO:0006310">
    <property type="term" value="P:DNA recombination"/>
    <property type="evidence" value="ECO:0007669"/>
    <property type="project" value="InterPro"/>
</dbReference>
<dbReference type="PATRIC" id="fig|1217710.3.peg.620"/>
<sequence>MTTQPKDFNSSTPLLEEFGRKFNIAVSSNGTVDTNAVAEVLIQTCFKQPVTYAQMTALLIVAKQYQLNPFTREIYAFPTQNGGIVPIVGVDGWCNMINSHPEFAGMEFKYSTEMVPLPDKEKMFAHTWCECILYRKDRERQIIVREYMGETYKPASVKNGFKKEGAWQSHPNRMLRHKTLIQCARYAFGFTGIYDPDEAAQYIHDTQAVEGVSVEVNTQQATAPAAEQQTETEAAPVAEQQAEAEAPPAADAKPPMPADRFDRNYQKAMLVISTGKATAQTLIDTMESSYSLTAEQKNAIIKLEEQAA</sequence>
<comment type="caution">
    <text evidence="2">The sequence shown here is derived from an EMBL/GenBank/DDBJ whole genome shotgun (WGS) entry which is preliminary data.</text>
</comment>
<dbReference type="InterPro" id="IPR018330">
    <property type="entry name" value="RecT_fam"/>
</dbReference>
<evidence type="ECO:0000313" key="2">
    <source>
        <dbReference type="EMBL" id="ENV00430.1"/>
    </source>
</evidence>
<gene>
    <name evidence="2" type="ORF">F969_00662</name>
</gene>
<dbReference type="NCBIfam" id="TIGR01913">
    <property type="entry name" value="bet_lambda"/>
    <property type="match status" value="1"/>
</dbReference>
<dbReference type="eggNOG" id="ENOG502Z8PY">
    <property type="taxonomic scope" value="Bacteria"/>
</dbReference>
<protein>
    <submittedName>
        <fullName evidence="2">Phage recombination protein Bet</fullName>
    </submittedName>
</protein>
<feature type="compositionally biased region" description="Low complexity" evidence="1">
    <location>
        <begin position="218"/>
        <end position="253"/>
    </location>
</feature>
<organism evidence="2 3">
    <name type="scientific">Acinetobacter variabilis</name>
    <dbReference type="NCBI Taxonomy" id="70346"/>
    <lineage>
        <taxon>Bacteria</taxon>
        <taxon>Pseudomonadati</taxon>
        <taxon>Pseudomonadota</taxon>
        <taxon>Gammaproteobacteria</taxon>
        <taxon>Moraxellales</taxon>
        <taxon>Moraxellaceae</taxon>
        <taxon>Acinetobacter</taxon>
    </lineage>
</organism>
<dbReference type="GO" id="GO:0003677">
    <property type="term" value="F:DNA binding"/>
    <property type="evidence" value="ECO:0007669"/>
    <property type="project" value="InterPro"/>
</dbReference>
<dbReference type="AlphaFoldDB" id="N8WZU8"/>
<dbReference type="InterPro" id="IPR010183">
    <property type="entry name" value="Phage_lambda_Bet"/>
</dbReference>
<reference evidence="2 3" key="1">
    <citation type="submission" date="2013-02" db="EMBL/GenBank/DDBJ databases">
        <title>The Genome Sequence of Acinetobacter sp. NIPH 899.</title>
        <authorList>
            <consortium name="The Broad Institute Genome Sequencing Platform"/>
            <consortium name="The Broad Institute Genome Sequencing Center for Infectious Disease"/>
            <person name="Cerqueira G."/>
            <person name="Feldgarden M."/>
            <person name="Courvalin P."/>
            <person name="Perichon B."/>
            <person name="Grillot-Courvalin C."/>
            <person name="Clermont D."/>
            <person name="Rocha E."/>
            <person name="Yoon E.-J."/>
            <person name="Nemec A."/>
            <person name="Walker B."/>
            <person name="Young S.K."/>
            <person name="Zeng Q."/>
            <person name="Gargeya S."/>
            <person name="Fitzgerald M."/>
            <person name="Haas B."/>
            <person name="Abouelleil A."/>
            <person name="Alvarado L."/>
            <person name="Arachchi H.M."/>
            <person name="Berlin A.M."/>
            <person name="Chapman S.B."/>
            <person name="Dewar J."/>
            <person name="Goldberg J."/>
            <person name="Griggs A."/>
            <person name="Gujja S."/>
            <person name="Hansen M."/>
            <person name="Howarth C."/>
            <person name="Imamovic A."/>
            <person name="Larimer J."/>
            <person name="McCowan C."/>
            <person name="Murphy C."/>
            <person name="Neiman D."/>
            <person name="Pearson M."/>
            <person name="Priest M."/>
            <person name="Roberts A."/>
            <person name="Saif S."/>
            <person name="Shea T."/>
            <person name="Sisk P."/>
            <person name="Sykes S."/>
            <person name="Wortman J."/>
            <person name="Nusbaum C."/>
            <person name="Birren B."/>
        </authorList>
    </citation>
    <scope>NUCLEOTIDE SEQUENCE [LARGE SCALE GENOMIC DNA]</scope>
    <source>
        <strain evidence="2 3">NIPH 899</strain>
    </source>
</reference>
<dbReference type="Pfam" id="PF03837">
    <property type="entry name" value="RecT"/>
    <property type="match status" value="1"/>
</dbReference>
<feature type="region of interest" description="Disordered" evidence="1">
    <location>
        <begin position="218"/>
        <end position="260"/>
    </location>
</feature>
<dbReference type="Proteomes" id="UP000013070">
    <property type="component" value="Unassembled WGS sequence"/>
</dbReference>
<dbReference type="EMBL" id="APPE01000031">
    <property type="protein sequence ID" value="ENV00430.1"/>
    <property type="molecule type" value="Genomic_DNA"/>
</dbReference>
<keyword evidence="3" id="KW-1185">Reference proteome</keyword>
<evidence type="ECO:0000256" key="1">
    <source>
        <dbReference type="SAM" id="MobiDB-lite"/>
    </source>
</evidence>
<dbReference type="HOGENOM" id="CLU_902032_0_0_6"/>
<dbReference type="RefSeq" id="WP_004780950.1">
    <property type="nucleotide sequence ID" value="NZ_KB849398.1"/>
</dbReference>
<evidence type="ECO:0000313" key="3">
    <source>
        <dbReference type="Proteomes" id="UP000013070"/>
    </source>
</evidence>
<accession>N8WZU8</accession>
<proteinExistence type="predicted"/>
<name>N8WZU8_9GAMM</name>